<keyword evidence="3" id="KW-1185">Reference proteome</keyword>
<dbReference type="Proteomes" id="UP000050417">
    <property type="component" value="Unassembled WGS sequence"/>
</dbReference>
<feature type="transmembrane region" description="Helical" evidence="1">
    <location>
        <begin position="364"/>
        <end position="382"/>
    </location>
</feature>
<feature type="transmembrane region" description="Helical" evidence="1">
    <location>
        <begin position="53"/>
        <end position="73"/>
    </location>
</feature>
<dbReference type="OrthoDB" id="9767931at2"/>
<feature type="transmembrane region" description="Helical" evidence="1">
    <location>
        <begin position="387"/>
        <end position="406"/>
    </location>
</feature>
<dbReference type="RefSeq" id="WP_075061864.1">
    <property type="nucleotide sequence ID" value="NZ_LGCL01000015.1"/>
</dbReference>
<feature type="transmembrane region" description="Helical" evidence="1">
    <location>
        <begin position="161"/>
        <end position="182"/>
    </location>
</feature>
<gene>
    <name evidence="2" type="ORF">ADN00_05050</name>
</gene>
<evidence type="ECO:0000256" key="1">
    <source>
        <dbReference type="SAM" id="Phobius"/>
    </source>
</evidence>
<dbReference type="InterPro" id="IPR025291">
    <property type="entry name" value="DUF4153"/>
</dbReference>
<reference evidence="2 3" key="1">
    <citation type="submission" date="2015-07" db="EMBL/GenBank/DDBJ databases">
        <title>Genome sequence of Ornatilinea apprima DSM 23815.</title>
        <authorList>
            <person name="Hemp J."/>
            <person name="Ward L.M."/>
            <person name="Pace L.A."/>
            <person name="Fischer W.W."/>
        </authorList>
    </citation>
    <scope>NUCLEOTIDE SEQUENCE [LARGE SCALE GENOMIC DNA]</scope>
    <source>
        <strain evidence="2 3">P3M-1</strain>
    </source>
</reference>
<dbReference type="AlphaFoldDB" id="A0A0P6XHC8"/>
<feature type="transmembrane region" description="Helical" evidence="1">
    <location>
        <begin position="79"/>
        <end position="99"/>
    </location>
</feature>
<organism evidence="2 3">
    <name type="scientific">Ornatilinea apprima</name>
    <dbReference type="NCBI Taxonomy" id="1134406"/>
    <lineage>
        <taxon>Bacteria</taxon>
        <taxon>Bacillati</taxon>
        <taxon>Chloroflexota</taxon>
        <taxon>Anaerolineae</taxon>
        <taxon>Anaerolineales</taxon>
        <taxon>Anaerolineaceae</taxon>
        <taxon>Ornatilinea</taxon>
    </lineage>
</organism>
<feature type="transmembrane region" description="Helical" evidence="1">
    <location>
        <begin position="202"/>
        <end position="221"/>
    </location>
</feature>
<sequence length="535" mass="59234">MTRKPLILIAIALGLAWAVDLLFWHQSAGLNFILWTALLLAGLEALRRMEGIPLALPSAVLQAAILSLAAWALLRAEGFTVFLAISSSLLGLAVLAATYTNGCWWRLRLLDFVMPLLNLIGGALARPFTLGSEMKAAAAEDGQETAWQSARGAIFAVLRGLLLALPLLLVLAALLASADLIFAQQLEKIADWFDLSRWGEYIFRFFYILLFAYLLTGALLHSLRPRQQAAAPDPQKERIKPFLGFIESAVILGAVDLLFAVFVAIQFRYLFGGEANINITGFTYSEYARRGFGELVAVAVISLLTYLALSAVTRTDKRKTQTAFSVLSLLLVGLVLTLLASSLLRLGLYENAYGFSRLRTYTHFFIPWLAALLLATAVFEVLRKRHLFTLALLISAFGFITTMGMMNVDGFIVRQNVLRSVSGKPLDNQYLLTLSSDAVPALARLAADESLPQDIRGRLASNLACRARLLEEEDPSTWQSFSLSEQRAQSILTQQTALWETVKLSKDGNDLWQTTWENDTLTCNPYQWDDLTLMD</sequence>
<comment type="caution">
    <text evidence="2">The sequence shown here is derived from an EMBL/GenBank/DDBJ whole genome shotgun (WGS) entry which is preliminary data.</text>
</comment>
<dbReference type="PATRIC" id="fig|1134406.4.peg.380"/>
<name>A0A0P6XHC8_9CHLR</name>
<evidence type="ECO:0000313" key="3">
    <source>
        <dbReference type="Proteomes" id="UP000050417"/>
    </source>
</evidence>
<feature type="transmembrane region" description="Helical" evidence="1">
    <location>
        <begin position="28"/>
        <end position="46"/>
    </location>
</feature>
<feature type="transmembrane region" description="Helical" evidence="1">
    <location>
        <begin position="242"/>
        <end position="271"/>
    </location>
</feature>
<dbReference type="EMBL" id="LGCL01000015">
    <property type="protein sequence ID" value="KPL79212.1"/>
    <property type="molecule type" value="Genomic_DNA"/>
</dbReference>
<dbReference type="Pfam" id="PF13687">
    <property type="entry name" value="DUF4153"/>
    <property type="match status" value="1"/>
</dbReference>
<proteinExistence type="predicted"/>
<dbReference type="STRING" id="1134406.ADN00_05050"/>
<keyword evidence="1" id="KW-0812">Transmembrane</keyword>
<keyword evidence="1" id="KW-0472">Membrane</keyword>
<evidence type="ECO:0000313" key="2">
    <source>
        <dbReference type="EMBL" id="KPL79212.1"/>
    </source>
</evidence>
<accession>A0A0P6XHC8</accession>
<keyword evidence="1" id="KW-1133">Transmembrane helix</keyword>
<feature type="transmembrane region" description="Helical" evidence="1">
    <location>
        <begin position="324"/>
        <end position="344"/>
    </location>
</feature>
<feature type="transmembrane region" description="Helical" evidence="1">
    <location>
        <begin position="291"/>
        <end position="312"/>
    </location>
</feature>
<protein>
    <submittedName>
        <fullName evidence="2">Uncharacterized protein</fullName>
    </submittedName>
</protein>